<dbReference type="Proteomes" id="UP000238701">
    <property type="component" value="Unassembled WGS sequence"/>
</dbReference>
<feature type="transmembrane region" description="Helical" evidence="1">
    <location>
        <begin position="12"/>
        <end position="30"/>
    </location>
</feature>
<organism evidence="2 3">
    <name type="scientific">Candidatus Sulfotelmatobacter kueseliae</name>
    <dbReference type="NCBI Taxonomy" id="2042962"/>
    <lineage>
        <taxon>Bacteria</taxon>
        <taxon>Pseudomonadati</taxon>
        <taxon>Acidobacteriota</taxon>
        <taxon>Terriglobia</taxon>
        <taxon>Terriglobales</taxon>
        <taxon>Candidatus Korobacteraceae</taxon>
        <taxon>Candidatus Sulfotelmatobacter</taxon>
    </lineage>
</organism>
<dbReference type="EMBL" id="OMOD01000169">
    <property type="protein sequence ID" value="SPF47212.1"/>
    <property type="molecule type" value="Genomic_DNA"/>
</dbReference>
<reference evidence="3" key="1">
    <citation type="submission" date="2018-02" db="EMBL/GenBank/DDBJ databases">
        <authorList>
            <person name="Hausmann B."/>
        </authorList>
    </citation>
    <scope>NUCLEOTIDE SEQUENCE [LARGE SCALE GENOMIC DNA]</scope>
    <source>
        <strain evidence="3">Peat soil MAG SbA1</strain>
    </source>
</reference>
<dbReference type="AlphaFoldDB" id="A0A2U3L5M7"/>
<keyword evidence="1" id="KW-1133">Transmembrane helix</keyword>
<name>A0A2U3L5M7_9BACT</name>
<proteinExistence type="predicted"/>
<keyword evidence="1" id="KW-0472">Membrane</keyword>
<evidence type="ECO:0000313" key="2">
    <source>
        <dbReference type="EMBL" id="SPF47212.1"/>
    </source>
</evidence>
<evidence type="ECO:0008006" key="4">
    <source>
        <dbReference type="Google" id="ProtNLM"/>
    </source>
</evidence>
<feature type="transmembrane region" description="Helical" evidence="1">
    <location>
        <begin position="114"/>
        <end position="135"/>
    </location>
</feature>
<feature type="transmembrane region" description="Helical" evidence="1">
    <location>
        <begin position="207"/>
        <end position="229"/>
    </location>
</feature>
<feature type="transmembrane region" description="Helical" evidence="1">
    <location>
        <begin position="156"/>
        <end position="177"/>
    </location>
</feature>
<keyword evidence="1" id="KW-0812">Transmembrane</keyword>
<feature type="transmembrane region" description="Helical" evidence="1">
    <location>
        <begin position="74"/>
        <end position="94"/>
    </location>
</feature>
<gene>
    <name evidence="2" type="ORF">SBA1_720003</name>
</gene>
<evidence type="ECO:0000313" key="3">
    <source>
        <dbReference type="Proteomes" id="UP000238701"/>
    </source>
</evidence>
<sequence length="275" mass="29127">MPCEQRPTPSLKAALGLIGFSAVVGQIVLLRELIVVFNGNEISLGIMLATWLFWTATGSFLGSRFGLGRNHARGVVAFLECLLALSLPPTIWILRSSKTLFQAVPGELVGPVPMLLTSLVCLSMFCAVSGGLFVVASRMYQQECGVSARMATSSAYLLEAVGSALGGIAASLVFVRFLESSQIAMIVAGLNLCLAAVLFFGTGWKRILAISLAGALTVTGLYAFVAPVLQRTSQATSVAADFASRLVARVSGAGLTRFDLRQPGGDRNRQYPQHL</sequence>
<accession>A0A2U3L5M7</accession>
<evidence type="ECO:0000256" key="1">
    <source>
        <dbReference type="SAM" id="Phobius"/>
    </source>
</evidence>
<protein>
    <recommendedName>
        <fullName evidence="4">Spermidine synthase</fullName>
    </recommendedName>
</protein>
<feature type="transmembrane region" description="Helical" evidence="1">
    <location>
        <begin position="183"/>
        <end position="200"/>
    </location>
</feature>
<feature type="transmembrane region" description="Helical" evidence="1">
    <location>
        <begin position="42"/>
        <end position="62"/>
    </location>
</feature>